<dbReference type="Gene3D" id="1.10.780.10">
    <property type="entry name" value="Hydroxylamine Oxidoreductase, Chain A, domain 1"/>
    <property type="match status" value="2"/>
</dbReference>
<evidence type="ECO:0000256" key="1">
    <source>
        <dbReference type="ARBA" id="ARBA00022729"/>
    </source>
</evidence>
<keyword evidence="2" id="KW-0472">Membrane</keyword>
<evidence type="ECO:0000256" key="3">
    <source>
        <dbReference type="SAM" id="SignalP"/>
    </source>
</evidence>
<keyword evidence="2" id="KW-1133">Transmembrane helix</keyword>
<dbReference type="AlphaFoldDB" id="A0A855X013"/>
<organism evidence="5 6">
    <name type="scientific">candidate division GN15 bacterium</name>
    <dbReference type="NCBI Taxonomy" id="2072418"/>
    <lineage>
        <taxon>Bacteria</taxon>
        <taxon>candidate division GN15</taxon>
    </lineage>
</organism>
<proteinExistence type="predicted"/>
<comment type="caution">
    <text evidence="5">The sequence shown here is derived from an EMBL/GenBank/DDBJ whole genome shotgun (WGS) entry which is preliminary data.</text>
</comment>
<dbReference type="Proteomes" id="UP000250918">
    <property type="component" value="Unassembled WGS sequence"/>
</dbReference>
<accession>A0A855X013</accession>
<dbReference type="InterPro" id="IPR051829">
    <property type="entry name" value="Multiheme_Cytochr_ET"/>
</dbReference>
<feature type="domain" description="Cytochrome c7-like" evidence="4">
    <location>
        <begin position="18"/>
        <end position="94"/>
    </location>
</feature>
<dbReference type="Gene3D" id="3.90.10.10">
    <property type="entry name" value="Cytochrome C3"/>
    <property type="match status" value="1"/>
</dbReference>
<sequence length="353" mass="38048">MDSKTLRNYGSSLLLVVTFSATVVAAPGEEKCLVCHGKPGFSKTEATGRKINLFVDQAMLAKSVHASRSCTDCHVDVVAIPHQVPQKVNCRRCHYSGNTVGAPQGELYDQYAQSVHGLAVAAGNSKAPVCQDCHGTHDILSPDSTGSTMYKLNRPATCGKCHMEIYSVYRESVHGVALASGVLDAPDCASCHGEHNIKKHLESGSRVSPEHVSETCGECHGPMGVASKYGIKTDRTTTFEESFHGIAHKMENKTVANCASCHGFHDIRKADDPKSSINPANIVKTCGRQGCHPEATTQFASGKIHVDPTKKEAGLVYYITKFFTILTVSTLAGLFIFIVLDLFRRAKKARGAK</sequence>
<reference evidence="5 6" key="1">
    <citation type="journal article" date="2018" name="ISME J.">
        <title>A methanotrophic archaeon couples anaerobic oxidation of methane to Fe(III) reduction.</title>
        <authorList>
            <person name="Cai C."/>
            <person name="Leu A.O."/>
            <person name="Xie G.J."/>
            <person name="Guo J."/>
            <person name="Feng Y."/>
            <person name="Zhao J.X."/>
            <person name="Tyson G.W."/>
            <person name="Yuan Z."/>
            <person name="Hu S."/>
        </authorList>
    </citation>
    <scope>NUCLEOTIDE SEQUENCE [LARGE SCALE GENOMIC DNA]</scope>
    <source>
        <strain evidence="5">FeB_12</strain>
    </source>
</reference>
<keyword evidence="1 3" id="KW-0732">Signal</keyword>
<dbReference type="SUPFAM" id="SSF48695">
    <property type="entry name" value="Multiheme cytochromes"/>
    <property type="match status" value="1"/>
</dbReference>
<evidence type="ECO:0000313" key="5">
    <source>
        <dbReference type="EMBL" id="PWB71691.1"/>
    </source>
</evidence>
<dbReference type="EMBL" id="PQAP01000105">
    <property type="protein sequence ID" value="PWB71691.1"/>
    <property type="molecule type" value="Genomic_DNA"/>
</dbReference>
<dbReference type="InterPro" id="IPR029467">
    <property type="entry name" value="Cyt_c7-like"/>
</dbReference>
<evidence type="ECO:0000313" key="6">
    <source>
        <dbReference type="Proteomes" id="UP000250918"/>
    </source>
</evidence>
<protein>
    <recommendedName>
        <fullName evidence="4">Cytochrome c7-like domain-containing protein</fullName>
    </recommendedName>
</protein>
<dbReference type="Pfam" id="PF14522">
    <property type="entry name" value="Cytochrome_C7"/>
    <property type="match status" value="1"/>
</dbReference>
<evidence type="ECO:0000256" key="2">
    <source>
        <dbReference type="SAM" id="Phobius"/>
    </source>
</evidence>
<name>A0A855X013_9BACT</name>
<dbReference type="PANTHER" id="PTHR35038">
    <property type="entry name" value="DISSIMILATORY SULFITE REDUCTASE SIRA"/>
    <property type="match status" value="1"/>
</dbReference>
<feature type="transmembrane region" description="Helical" evidence="2">
    <location>
        <begin position="315"/>
        <end position="343"/>
    </location>
</feature>
<feature type="signal peptide" evidence="3">
    <location>
        <begin position="1"/>
        <end position="25"/>
    </location>
</feature>
<dbReference type="InterPro" id="IPR036280">
    <property type="entry name" value="Multihaem_cyt_sf"/>
</dbReference>
<gene>
    <name evidence="5" type="ORF">C3F09_07495</name>
</gene>
<keyword evidence="2" id="KW-0812">Transmembrane</keyword>
<feature type="chain" id="PRO_5032629382" description="Cytochrome c7-like domain-containing protein" evidence="3">
    <location>
        <begin position="26"/>
        <end position="353"/>
    </location>
</feature>
<evidence type="ECO:0000259" key="4">
    <source>
        <dbReference type="Pfam" id="PF14522"/>
    </source>
</evidence>